<dbReference type="PANTHER" id="PTHR16026">
    <property type="entry name" value="CARTILAGE ACIDIC PROTEIN 1"/>
    <property type="match status" value="1"/>
</dbReference>
<dbReference type="EMBL" id="JAKKDV010000001">
    <property type="protein sequence ID" value="MCF7559812.1"/>
    <property type="molecule type" value="Genomic_DNA"/>
</dbReference>
<name>A0ABS9IGD1_9FLAO</name>
<dbReference type="InterPro" id="IPR027039">
    <property type="entry name" value="Crtac1"/>
</dbReference>
<dbReference type="Proteomes" id="UP001200022">
    <property type="component" value="Unassembled WGS sequence"/>
</dbReference>
<dbReference type="Gene3D" id="2.130.10.130">
    <property type="entry name" value="Integrin alpha, N-terminal"/>
    <property type="match status" value="3"/>
</dbReference>
<dbReference type="Pfam" id="PF13517">
    <property type="entry name" value="FG-GAP_3"/>
    <property type="match status" value="5"/>
</dbReference>
<comment type="caution">
    <text evidence="3">The sequence shown here is derived from an EMBL/GenBank/DDBJ whole genome shotgun (WGS) entry which is preliminary data.</text>
</comment>
<accession>A0ABS9IGD1</accession>
<keyword evidence="4" id="KW-1185">Reference proteome</keyword>
<dbReference type="PROSITE" id="PS51257">
    <property type="entry name" value="PROKAR_LIPOPROTEIN"/>
    <property type="match status" value="1"/>
</dbReference>
<keyword evidence="1" id="KW-0732">Signal</keyword>
<dbReference type="InterPro" id="IPR028994">
    <property type="entry name" value="Integrin_alpha_N"/>
</dbReference>
<gene>
    <name evidence="3" type="ORF">L3X39_04115</name>
</gene>
<evidence type="ECO:0000313" key="3">
    <source>
        <dbReference type="EMBL" id="MCF7559812.1"/>
    </source>
</evidence>
<dbReference type="PANTHER" id="PTHR16026:SF0">
    <property type="entry name" value="CARTILAGE ACIDIC PROTEIN 1"/>
    <property type="match status" value="1"/>
</dbReference>
<feature type="domain" description="ASPIC/UnbV" evidence="2">
    <location>
        <begin position="523"/>
        <end position="590"/>
    </location>
</feature>
<sequence length="1087" mass="122606">MQKIPKGLSLLVLFLFFLSCDKKNKSSDTQYLLNELSHNKTGIDFKNTVKEDANHSIINYIYFYNGGGVSAGDINNDGLPDLYFVSNQGENKLYLNKGNLTFEDITKNANVSGNSDWNTGSTMVDINGDGFLDIYVCAVSELLDFKGHNELFINNGDGTFIERSKEYGLDIKGYSTQAYFFDYDKDNDLDVYIVNHAVHTVTSHGEASLRNKRVPLVGDMLLNNNNGKFEDVSEKANIYGGINGYGLSASIADFNNDGWDDIYVCNDFHEDDYYYINNQDGTFKEALGQSFSTISRFSMGSDAADINGDGFQDLIALDMLPSDEKVLKETEGDDAMYLMQENLRNKGYKDQYSRNVLQINEKGSYFYETALFNNVEDTDWSWSPLLADFNNDGNQDLFISNGINRRPNDLDFKKYVSNSFKNKSQKEGLDHLYKSINEMPSGKVSNVIFQGNSSKFMNKTGEWIENKASLSNGATYADLDLDGDLDIVTNNYNDYATVYENKTNKEKNSLSIVLNYKENNKNGLGTKVILYNKGVKQLKQLFTSRGFSSSTETKIHFGLDTISTIDSLTIIWPDNSYQKLFNPEINNTLTIDYNDTQNYFDYSSGQSKNPIFTLNDLIPFKHEEDDYYDFNNEKIIPYQVSKLGPAIAIGDIDGNGFDDVFLGNSSGKKAEIFLNNGTSFTKSPQKQLEEDAFFEDNDASFFDADNDGDLDLYVATGINSQRNKNFEKDRIYINNNGKFEISQNKTLYNPLNTSCVAPYDYDNDGDVDLFIGNLSNPDNFGKMVNSAILVNDGKGNFKADLNFKLKSFVTSAHWIDINNDNQKDLLVATEWDTPKIFVNTNGTLSLLEMPKNLNGLWQTINAFDVDLDGDNDILLGNWGLNTKFNPTTENPLVMYYGDFDDDGQKETLIAYTINGKEYPVSSKDDLANQLNIIRKRFVEHKNYALKTVEEILTPEAVKRAVKYNVQTLASGYLENNNGTFSEFKEFPQKFQYGPIKSFDAIAFENQNALIVSGNSLSMSAYHGGYTSLKGILLKSLEDYNWVSNYGIGPFNVQTKGVKSIKMKDKSVLLVVSNNDSLRTYSYKNYQK</sequence>
<dbReference type="InterPro" id="IPR011519">
    <property type="entry name" value="UnbV_ASPIC"/>
</dbReference>
<evidence type="ECO:0000259" key="2">
    <source>
        <dbReference type="Pfam" id="PF07593"/>
    </source>
</evidence>
<dbReference type="SUPFAM" id="SSF69318">
    <property type="entry name" value="Integrin alpha N-terminal domain"/>
    <property type="match status" value="2"/>
</dbReference>
<reference evidence="3 4" key="1">
    <citation type="submission" date="2022-01" db="EMBL/GenBank/DDBJ databases">
        <title>Draft genome sequence of Sabulilitoribacter multivorans KCTC 32326.</title>
        <authorList>
            <person name="Oh J.-S."/>
        </authorList>
    </citation>
    <scope>NUCLEOTIDE SEQUENCE [LARGE SCALE GENOMIC DNA]</scope>
    <source>
        <strain evidence="3 4">M-M16</strain>
    </source>
</reference>
<organism evidence="3 4">
    <name type="scientific">Flaviramulus multivorans</name>
    <dbReference type="NCBI Taxonomy" id="1304750"/>
    <lineage>
        <taxon>Bacteria</taxon>
        <taxon>Pseudomonadati</taxon>
        <taxon>Bacteroidota</taxon>
        <taxon>Flavobacteriia</taxon>
        <taxon>Flavobacteriales</taxon>
        <taxon>Flavobacteriaceae</taxon>
        <taxon>Flaviramulus</taxon>
    </lineage>
</organism>
<protein>
    <submittedName>
        <fullName evidence="3">VCBS repeat-containing protein</fullName>
    </submittedName>
</protein>
<evidence type="ECO:0000256" key="1">
    <source>
        <dbReference type="ARBA" id="ARBA00022729"/>
    </source>
</evidence>
<dbReference type="RefSeq" id="WP_237230478.1">
    <property type="nucleotide sequence ID" value="NZ_JAKKDV010000001.1"/>
</dbReference>
<dbReference type="Pfam" id="PF07593">
    <property type="entry name" value="UnbV_ASPIC"/>
    <property type="match status" value="1"/>
</dbReference>
<evidence type="ECO:0000313" key="4">
    <source>
        <dbReference type="Proteomes" id="UP001200022"/>
    </source>
</evidence>
<dbReference type="InterPro" id="IPR013517">
    <property type="entry name" value="FG-GAP"/>
</dbReference>
<proteinExistence type="predicted"/>